<accession>A0A1I4XLM3</accession>
<protein>
    <submittedName>
        <fullName evidence="1">Uncharacterized protein</fullName>
    </submittedName>
</protein>
<proteinExistence type="predicted"/>
<dbReference type="EMBL" id="FOVJ01000001">
    <property type="protein sequence ID" value="SFN26788.1"/>
    <property type="molecule type" value="Genomic_DNA"/>
</dbReference>
<reference evidence="2" key="1">
    <citation type="submission" date="2016-10" db="EMBL/GenBank/DDBJ databases">
        <authorList>
            <person name="Varghese N."/>
        </authorList>
    </citation>
    <scope>NUCLEOTIDE SEQUENCE [LARGE SCALE GENOMIC DNA]</scope>
    <source>
        <strain evidence="2">Nsp8</strain>
    </source>
</reference>
<sequence length="89" mass="9855">MAGQLNGPICKLPTNLSTAIVDKKNIPLLAEITGASYIMALIKEPLNEFSVDATAALGMGMRERGRREWHDREGWSGAFRRKVRPRSGM</sequence>
<name>A0A1I4XLM3_9PROT</name>
<gene>
    <name evidence="1" type="ORF">SAMN05216386_0200</name>
</gene>
<organism evidence="1 2">
    <name type="scientific">Nitrosospira briensis</name>
    <dbReference type="NCBI Taxonomy" id="35799"/>
    <lineage>
        <taxon>Bacteria</taxon>
        <taxon>Pseudomonadati</taxon>
        <taxon>Pseudomonadota</taxon>
        <taxon>Betaproteobacteria</taxon>
        <taxon>Nitrosomonadales</taxon>
        <taxon>Nitrosomonadaceae</taxon>
        <taxon>Nitrosospira</taxon>
    </lineage>
</organism>
<dbReference type="Proteomes" id="UP000183107">
    <property type="component" value="Unassembled WGS sequence"/>
</dbReference>
<keyword evidence="2" id="KW-1185">Reference proteome</keyword>
<dbReference type="AlphaFoldDB" id="A0A1I4XLM3"/>
<evidence type="ECO:0000313" key="1">
    <source>
        <dbReference type="EMBL" id="SFN26788.1"/>
    </source>
</evidence>
<evidence type="ECO:0000313" key="2">
    <source>
        <dbReference type="Proteomes" id="UP000183107"/>
    </source>
</evidence>